<dbReference type="AlphaFoldDB" id="A0A382ZXA4"/>
<name>A0A382ZXA4_9ZZZZ</name>
<reference evidence="1" key="1">
    <citation type="submission" date="2018-05" db="EMBL/GenBank/DDBJ databases">
        <authorList>
            <person name="Lanie J.A."/>
            <person name="Ng W.-L."/>
            <person name="Kazmierczak K.M."/>
            <person name="Andrzejewski T.M."/>
            <person name="Davidsen T.M."/>
            <person name="Wayne K.J."/>
            <person name="Tettelin H."/>
            <person name="Glass J.I."/>
            <person name="Rusch D."/>
            <person name="Podicherti R."/>
            <person name="Tsui H.-C.T."/>
            <person name="Winkler M.E."/>
        </authorList>
    </citation>
    <scope>NUCLEOTIDE SEQUENCE</scope>
</reference>
<evidence type="ECO:0008006" key="2">
    <source>
        <dbReference type="Google" id="ProtNLM"/>
    </source>
</evidence>
<accession>A0A382ZXA4</accession>
<proteinExistence type="predicted"/>
<sequence length="70" mass="7415">METPFPSPLAGPVLENADMKIARHLANTTLILLAAVILSGCATMAQQPSGDPVYCHGMKRPPGWICADPK</sequence>
<dbReference type="EMBL" id="UINC01187285">
    <property type="protein sequence ID" value="SVD99930.1"/>
    <property type="molecule type" value="Genomic_DNA"/>
</dbReference>
<evidence type="ECO:0000313" key="1">
    <source>
        <dbReference type="EMBL" id="SVD99930.1"/>
    </source>
</evidence>
<gene>
    <name evidence="1" type="ORF">METZ01_LOCUS452784</name>
</gene>
<organism evidence="1">
    <name type="scientific">marine metagenome</name>
    <dbReference type="NCBI Taxonomy" id="408172"/>
    <lineage>
        <taxon>unclassified sequences</taxon>
        <taxon>metagenomes</taxon>
        <taxon>ecological metagenomes</taxon>
    </lineage>
</organism>
<protein>
    <recommendedName>
        <fullName evidence="2">Lipoprotein</fullName>
    </recommendedName>
</protein>